<accession>A0A0C2JAT8</accession>
<dbReference type="SUPFAM" id="SSF54427">
    <property type="entry name" value="NTF2-like"/>
    <property type="match status" value="1"/>
</dbReference>
<dbReference type="AlphaFoldDB" id="A0A0C2JAT8"/>
<gene>
    <name evidence="2" type="ORF">RF11_03267</name>
</gene>
<dbReference type="Gene3D" id="3.10.450.50">
    <property type="match status" value="1"/>
</dbReference>
<dbReference type="InterPro" id="IPR037401">
    <property type="entry name" value="SnoaL-like"/>
</dbReference>
<dbReference type="Pfam" id="PF12680">
    <property type="entry name" value="SnoaL_2"/>
    <property type="match status" value="1"/>
</dbReference>
<organism evidence="2 3">
    <name type="scientific">Thelohanellus kitauei</name>
    <name type="common">Myxosporean</name>
    <dbReference type="NCBI Taxonomy" id="669202"/>
    <lineage>
        <taxon>Eukaryota</taxon>
        <taxon>Metazoa</taxon>
        <taxon>Cnidaria</taxon>
        <taxon>Myxozoa</taxon>
        <taxon>Myxosporea</taxon>
        <taxon>Bivalvulida</taxon>
        <taxon>Platysporina</taxon>
        <taxon>Myxobolidae</taxon>
        <taxon>Thelohanellus</taxon>
    </lineage>
</organism>
<dbReference type="OrthoDB" id="408177at2759"/>
<evidence type="ECO:0000259" key="1">
    <source>
        <dbReference type="Pfam" id="PF12680"/>
    </source>
</evidence>
<dbReference type="EMBL" id="JWZT01003576">
    <property type="protein sequence ID" value="KII66253.1"/>
    <property type="molecule type" value="Genomic_DNA"/>
</dbReference>
<dbReference type="Proteomes" id="UP000031668">
    <property type="component" value="Unassembled WGS sequence"/>
</dbReference>
<sequence length="264" mass="30078">MGLAPDPSSLSTDLLPVDFVAEAIVALARSEATRQENFHIFHPQSTRFDPVYRAIRSLGYPLETTSDGEWLQQLELCVTQGREVALGPVIHLFKENLLDTGDNAYGNPETTKRITQLGLRFPELSEETFKQDNKMVPALFDKYISAVMEKSSDKLASLFSVNGRLSLPFRRNREVIVGRENIRLHYANGFGVAPLRFTSIEDERFHYTNNPNVVIVEYKLHGNTLPDGKHFSLLYVNVIEINNGEIIELIDYEDVLNREYIFQD</sequence>
<dbReference type="Gene3D" id="3.40.50.720">
    <property type="entry name" value="NAD(P)-binding Rossmann-like Domain"/>
    <property type="match status" value="1"/>
</dbReference>
<dbReference type="InterPro" id="IPR032710">
    <property type="entry name" value="NTF2-like_dom_sf"/>
</dbReference>
<evidence type="ECO:0000313" key="3">
    <source>
        <dbReference type="Proteomes" id="UP000031668"/>
    </source>
</evidence>
<proteinExistence type="predicted"/>
<name>A0A0C2JAT8_THEKT</name>
<comment type="caution">
    <text evidence="2">The sequence shown here is derived from an EMBL/GenBank/DDBJ whole genome shotgun (WGS) entry which is preliminary data.</text>
</comment>
<protein>
    <submittedName>
        <fullName evidence="2">Linear gramicidin synthase subunit D</fullName>
    </submittedName>
</protein>
<keyword evidence="3" id="KW-1185">Reference proteome</keyword>
<evidence type="ECO:0000313" key="2">
    <source>
        <dbReference type="EMBL" id="KII66253.1"/>
    </source>
</evidence>
<feature type="domain" description="SnoaL-like" evidence="1">
    <location>
        <begin position="142"/>
        <end position="248"/>
    </location>
</feature>
<reference evidence="2 3" key="1">
    <citation type="journal article" date="2014" name="Genome Biol. Evol.">
        <title>The genome of the myxosporean Thelohanellus kitauei shows adaptations to nutrient acquisition within its fish host.</title>
        <authorList>
            <person name="Yang Y."/>
            <person name="Xiong J."/>
            <person name="Zhou Z."/>
            <person name="Huo F."/>
            <person name="Miao W."/>
            <person name="Ran C."/>
            <person name="Liu Y."/>
            <person name="Zhang J."/>
            <person name="Feng J."/>
            <person name="Wang M."/>
            <person name="Wang M."/>
            <person name="Wang L."/>
            <person name="Yao B."/>
        </authorList>
    </citation>
    <scope>NUCLEOTIDE SEQUENCE [LARGE SCALE GENOMIC DNA]</scope>
    <source>
        <strain evidence="2">Wuqing</strain>
    </source>
</reference>